<dbReference type="PANTHER" id="PTHR19282">
    <property type="entry name" value="TETRASPANIN"/>
    <property type="match status" value="1"/>
</dbReference>
<dbReference type="InterPro" id="IPR018499">
    <property type="entry name" value="Tetraspanin/Peripherin"/>
</dbReference>
<dbReference type="InterPro" id="IPR008952">
    <property type="entry name" value="Tetraspanin_EC2_sf"/>
</dbReference>
<evidence type="ECO:0000256" key="1">
    <source>
        <dbReference type="ARBA" id="ARBA00004141"/>
    </source>
</evidence>
<dbReference type="GO" id="GO:0005886">
    <property type="term" value="C:plasma membrane"/>
    <property type="evidence" value="ECO:0007669"/>
    <property type="project" value="TreeGrafter"/>
</dbReference>
<feature type="transmembrane region" description="Helical" evidence="6">
    <location>
        <begin position="243"/>
        <end position="269"/>
    </location>
</feature>
<dbReference type="PROSITE" id="PS00421">
    <property type="entry name" value="TM4_1"/>
    <property type="match status" value="1"/>
</dbReference>
<dbReference type="Gene3D" id="1.10.1450.10">
    <property type="entry name" value="Tetraspanin"/>
    <property type="match status" value="1"/>
</dbReference>
<organism evidence="7 8">
    <name type="scientific">Potamilus streckersoni</name>
    <dbReference type="NCBI Taxonomy" id="2493646"/>
    <lineage>
        <taxon>Eukaryota</taxon>
        <taxon>Metazoa</taxon>
        <taxon>Spiralia</taxon>
        <taxon>Lophotrochozoa</taxon>
        <taxon>Mollusca</taxon>
        <taxon>Bivalvia</taxon>
        <taxon>Autobranchia</taxon>
        <taxon>Heteroconchia</taxon>
        <taxon>Palaeoheterodonta</taxon>
        <taxon>Unionida</taxon>
        <taxon>Unionoidea</taxon>
        <taxon>Unionidae</taxon>
        <taxon>Ambleminae</taxon>
        <taxon>Lampsilini</taxon>
        <taxon>Potamilus</taxon>
    </lineage>
</organism>
<evidence type="ECO:0000313" key="7">
    <source>
        <dbReference type="EMBL" id="KAK3583201.1"/>
    </source>
</evidence>
<name>A0AAE0VML2_9BIVA</name>
<dbReference type="InterPro" id="IPR000301">
    <property type="entry name" value="Tetraspanin_animals"/>
</dbReference>
<evidence type="ECO:0000313" key="8">
    <source>
        <dbReference type="Proteomes" id="UP001195483"/>
    </source>
</evidence>
<dbReference type="SUPFAM" id="SSF48652">
    <property type="entry name" value="Tetraspanin"/>
    <property type="match status" value="1"/>
</dbReference>
<reference evidence="7" key="2">
    <citation type="journal article" date="2021" name="Genome Biol. Evol.">
        <title>Developing a high-quality reference genome for a parasitic bivalve with doubly uniparental inheritance (Bivalvia: Unionida).</title>
        <authorList>
            <person name="Smith C.H."/>
        </authorList>
    </citation>
    <scope>NUCLEOTIDE SEQUENCE</scope>
    <source>
        <strain evidence="7">CHS0354</strain>
        <tissue evidence="7">Mantle</tissue>
    </source>
</reference>
<keyword evidence="5 6" id="KW-0472">Membrane</keyword>
<comment type="subcellular location">
    <subcellularLocation>
        <location evidence="1 6">Membrane</location>
        <topology evidence="1 6">Multi-pass membrane protein</topology>
    </subcellularLocation>
</comment>
<dbReference type="Proteomes" id="UP001195483">
    <property type="component" value="Unassembled WGS sequence"/>
</dbReference>
<evidence type="ECO:0000256" key="6">
    <source>
        <dbReference type="RuleBase" id="RU361218"/>
    </source>
</evidence>
<evidence type="ECO:0000256" key="2">
    <source>
        <dbReference type="ARBA" id="ARBA00006840"/>
    </source>
</evidence>
<keyword evidence="4 6" id="KW-1133">Transmembrane helix</keyword>
<accession>A0AAE0VML2</accession>
<evidence type="ECO:0000256" key="3">
    <source>
        <dbReference type="ARBA" id="ARBA00022692"/>
    </source>
</evidence>
<evidence type="ECO:0000256" key="4">
    <source>
        <dbReference type="ARBA" id="ARBA00022989"/>
    </source>
</evidence>
<comment type="similarity">
    <text evidence="2 6">Belongs to the tetraspanin (TM4SF) family.</text>
</comment>
<reference evidence="7" key="3">
    <citation type="submission" date="2023-05" db="EMBL/GenBank/DDBJ databases">
        <authorList>
            <person name="Smith C.H."/>
        </authorList>
    </citation>
    <scope>NUCLEOTIDE SEQUENCE</scope>
    <source>
        <strain evidence="7">CHS0354</strain>
        <tissue evidence="7">Mantle</tissue>
    </source>
</reference>
<dbReference type="PRINTS" id="PR00259">
    <property type="entry name" value="TMFOUR"/>
</dbReference>
<feature type="transmembrane region" description="Helical" evidence="6">
    <location>
        <begin position="67"/>
        <end position="89"/>
    </location>
</feature>
<protein>
    <recommendedName>
        <fullName evidence="6">Tetraspanin</fullName>
    </recommendedName>
</protein>
<comment type="caution">
    <text evidence="7">The sequence shown here is derived from an EMBL/GenBank/DDBJ whole genome shotgun (WGS) entry which is preliminary data.</text>
</comment>
<sequence length="273" mass="29433">MAELSCGLKCCKYILFLVNLLVFMIGAAAVAVGIWALADKTNKLDPLTKIGANTGDFNVVGLLQTGAIVMVVGGGIVVIISFLGCCGAIKENSCMMCLYAGLLILILLLEVAAVVLAAVFRSKFEAEAKGFLKNNINNTYQGILSTKEPFSLAIDFAQVWFDCCGIDNYTDFEGAVKWNKTISINTTMKIPPSCCILNKDAFFKDQASVQPSNANCTQSGDDSNMNKSCWKNILDFLQRQATIVLGVAIGVVAAELLCIISACCLWSTFRQEK</sequence>
<reference evidence="7" key="1">
    <citation type="journal article" date="2021" name="Genome Biol. Evol.">
        <title>A High-Quality Reference Genome for a Parasitic Bivalve with Doubly Uniparental Inheritance (Bivalvia: Unionida).</title>
        <authorList>
            <person name="Smith C.H."/>
        </authorList>
    </citation>
    <scope>NUCLEOTIDE SEQUENCE</scope>
    <source>
        <strain evidence="7">CHS0354</strain>
    </source>
</reference>
<dbReference type="InterPro" id="IPR018503">
    <property type="entry name" value="Tetraspanin_CS"/>
</dbReference>
<dbReference type="AlphaFoldDB" id="A0AAE0VML2"/>
<dbReference type="PIRSF" id="PIRSF002419">
    <property type="entry name" value="Tetraspanin"/>
    <property type="match status" value="1"/>
</dbReference>
<feature type="transmembrane region" description="Helical" evidence="6">
    <location>
        <begin position="96"/>
        <end position="120"/>
    </location>
</feature>
<dbReference type="PANTHER" id="PTHR19282:SF544">
    <property type="entry name" value="TETRASPANIN"/>
    <property type="match status" value="1"/>
</dbReference>
<keyword evidence="3 6" id="KW-0812">Transmembrane</keyword>
<dbReference type="EMBL" id="JAEAOA010001532">
    <property type="protein sequence ID" value="KAK3583201.1"/>
    <property type="molecule type" value="Genomic_DNA"/>
</dbReference>
<proteinExistence type="inferred from homology"/>
<feature type="transmembrane region" description="Helical" evidence="6">
    <location>
        <begin position="12"/>
        <end position="38"/>
    </location>
</feature>
<keyword evidence="8" id="KW-1185">Reference proteome</keyword>
<evidence type="ECO:0000256" key="5">
    <source>
        <dbReference type="ARBA" id="ARBA00023136"/>
    </source>
</evidence>
<dbReference type="Pfam" id="PF00335">
    <property type="entry name" value="Tetraspanin"/>
    <property type="match status" value="1"/>
</dbReference>
<gene>
    <name evidence="7" type="ORF">CHS0354_025720</name>
</gene>